<organism evidence="11 12">
    <name type="scientific">Rhodopila globiformis</name>
    <name type="common">Rhodopseudomonas globiformis</name>
    <dbReference type="NCBI Taxonomy" id="1071"/>
    <lineage>
        <taxon>Bacteria</taxon>
        <taxon>Pseudomonadati</taxon>
        <taxon>Pseudomonadota</taxon>
        <taxon>Alphaproteobacteria</taxon>
        <taxon>Acetobacterales</taxon>
        <taxon>Acetobacteraceae</taxon>
        <taxon>Rhodopila</taxon>
    </lineage>
</organism>
<feature type="domain" description="Lipoyl-binding" evidence="10">
    <location>
        <begin position="76"/>
        <end position="152"/>
    </location>
</feature>
<comment type="function">
    <text evidence="1 9">This protein is a component of the acetyl coenzyme A carboxylase complex; first, biotin carboxylase catalyzes the carboxylation of the carrier protein and then the transcarboxylase transfers the carboxyl group to form malonyl-CoA.</text>
</comment>
<evidence type="ECO:0000313" key="12">
    <source>
        <dbReference type="Proteomes" id="UP000239724"/>
    </source>
</evidence>
<dbReference type="UniPathway" id="UPA00094"/>
<evidence type="ECO:0000256" key="2">
    <source>
        <dbReference type="ARBA" id="ARBA00005194"/>
    </source>
</evidence>
<evidence type="ECO:0000256" key="6">
    <source>
        <dbReference type="ARBA" id="ARBA00023098"/>
    </source>
</evidence>
<evidence type="ECO:0000256" key="3">
    <source>
        <dbReference type="ARBA" id="ARBA00017562"/>
    </source>
</evidence>
<dbReference type="CDD" id="cd06850">
    <property type="entry name" value="biotinyl_domain"/>
    <property type="match status" value="1"/>
</dbReference>
<evidence type="ECO:0000256" key="5">
    <source>
        <dbReference type="ARBA" id="ARBA00022832"/>
    </source>
</evidence>
<dbReference type="GO" id="GO:0003989">
    <property type="term" value="F:acetyl-CoA carboxylase activity"/>
    <property type="evidence" value="ECO:0007669"/>
    <property type="project" value="InterPro"/>
</dbReference>
<keyword evidence="5 9" id="KW-0276">Fatty acid metabolism</keyword>
<comment type="caution">
    <text evidence="11">The sequence shown here is derived from an EMBL/GenBank/DDBJ whole genome shotgun (WGS) entry which is preliminary data.</text>
</comment>
<dbReference type="PANTHER" id="PTHR45266:SF3">
    <property type="entry name" value="OXALOACETATE DECARBOXYLASE ALPHA CHAIN"/>
    <property type="match status" value="1"/>
</dbReference>
<keyword evidence="12" id="KW-1185">Reference proteome</keyword>
<dbReference type="GO" id="GO:0006633">
    <property type="term" value="P:fatty acid biosynthetic process"/>
    <property type="evidence" value="ECO:0007669"/>
    <property type="project" value="UniProtKB-UniPathway"/>
</dbReference>
<evidence type="ECO:0000259" key="10">
    <source>
        <dbReference type="PROSITE" id="PS50968"/>
    </source>
</evidence>
<dbReference type="AlphaFoldDB" id="A0A2S6MXE8"/>
<dbReference type="PROSITE" id="PS00188">
    <property type="entry name" value="BIOTIN"/>
    <property type="match status" value="1"/>
</dbReference>
<keyword evidence="6 9" id="KW-0443">Lipid metabolism</keyword>
<evidence type="ECO:0000256" key="9">
    <source>
        <dbReference type="RuleBase" id="RU364072"/>
    </source>
</evidence>
<protein>
    <recommendedName>
        <fullName evidence="3 9">Biotin carboxyl carrier protein of acetyl-CoA carboxylase</fullName>
    </recommendedName>
</protein>
<evidence type="ECO:0000256" key="8">
    <source>
        <dbReference type="ARBA" id="ARBA00023267"/>
    </source>
</evidence>
<keyword evidence="4 9" id="KW-0444">Lipid biosynthesis</keyword>
<evidence type="ECO:0000256" key="4">
    <source>
        <dbReference type="ARBA" id="ARBA00022516"/>
    </source>
</evidence>
<dbReference type="InterPro" id="IPR011053">
    <property type="entry name" value="Single_hybrid_motif"/>
</dbReference>
<dbReference type="InterPro" id="IPR001882">
    <property type="entry name" value="Biotin_BS"/>
</dbReference>
<comment type="pathway">
    <text evidence="2 9">Lipid metabolism; fatty acid biosynthesis.</text>
</comment>
<dbReference type="PANTHER" id="PTHR45266">
    <property type="entry name" value="OXALOACETATE DECARBOXYLASE ALPHA CHAIN"/>
    <property type="match status" value="1"/>
</dbReference>
<dbReference type="EMBL" id="NHRY01000263">
    <property type="protein sequence ID" value="PPQ27043.1"/>
    <property type="molecule type" value="Genomic_DNA"/>
</dbReference>
<dbReference type="InterPro" id="IPR000089">
    <property type="entry name" value="Biotin_lipoyl"/>
</dbReference>
<sequence>MTRIPIDPDAIRALAMVLAETGLSEIEIADKDSRIRVVRNVAPTTVLTSVAPAAAAAPLQAAAPQAPVVQDLSNHPGAVTSPMVGVAYLSPEPGAPPFVTAGQQVTAGQTLLLIEAMKTFNQIKAPKSGTVSSILVQHSAPVEYGEVLMILE</sequence>
<dbReference type="SUPFAM" id="SSF51230">
    <property type="entry name" value="Single hybrid motif"/>
    <property type="match status" value="1"/>
</dbReference>
<evidence type="ECO:0000256" key="1">
    <source>
        <dbReference type="ARBA" id="ARBA00003761"/>
    </source>
</evidence>
<dbReference type="Proteomes" id="UP000239724">
    <property type="component" value="Unassembled WGS sequence"/>
</dbReference>
<gene>
    <name evidence="11" type="ORF">CCS01_28305</name>
</gene>
<dbReference type="InterPro" id="IPR050709">
    <property type="entry name" value="Biotin_Carboxyl_Carrier/Decarb"/>
</dbReference>
<dbReference type="Pfam" id="PF00364">
    <property type="entry name" value="Biotin_lipoyl"/>
    <property type="match status" value="1"/>
</dbReference>
<name>A0A2S6MXE8_RHOGL</name>
<dbReference type="PRINTS" id="PR01071">
    <property type="entry name" value="ACOABIOTINCC"/>
</dbReference>
<dbReference type="InterPro" id="IPR001249">
    <property type="entry name" value="AcCoA_biotinCC"/>
</dbReference>
<keyword evidence="7 9" id="KW-0275">Fatty acid biosynthesis</keyword>
<dbReference type="Gene3D" id="2.40.50.100">
    <property type="match status" value="1"/>
</dbReference>
<keyword evidence="8 9" id="KW-0092">Biotin</keyword>
<evidence type="ECO:0000256" key="7">
    <source>
        <dbReference type="ARBA" id="ARBA00023160"/>
    </source>
</evidence>
<reference evidence="11 12" key="1">
    <citation type="journal article" date="2018" name="Arch. Microbiol.">
        <title>New insights into the metabolic potential of the phototrophic purple bacterium Rhodopila globiformis DSM 161(T) from its draft genome sequence and evidence for a vanadium-dependent nitrogenase.</title>
        <authorList>
            <person name="Imhoff J.F."/>
            <person name="Rahn T."/>
            <person name="Kunzel S."/>
            <person name="Neulinger S.C."/>
        </authorList>
    </citation>
    <scope>NUCLEOTIDE SEQUENCE [LARGE SCALE GENOMIC DNA]</scope>
    <source>
        <strain evidence="11 12">DSM 161</strain>
    </source>
</reference>
<accession>A0A2S6MXE8</accession>
<dbReference type="RefSeq" id="WP_104522182.1">
    <property type="nucleotide sequence ID" value="NZ_NHRY01000263.1"/>
</dbReference>
<evidence type="ECO:0000313" key="11">
    <source>
        <dbReference type="EMBL" id="PPQ27043.1"/>
    </source>
</evidence>
<proteinExistence type="predicted"/>
<dbReference type="OrthoDB" id="9811735at2"/>
<dbReference type="PROSITE" id="PS50968">
    <property type="entry name" value="BIOTINYL_LIPOYL"/>
    <property type="match status" value="1"/>
</dbReference>
<dbReference type="GO" id="GO:0009317">
    <property type="term" value="C:acetyl-CoA carboxylase complex"/>
    <property type="evidence" value="ECO:0007669"/>
    <property type="project" value="InterPro"/>
</dbReference>